<evidence type="ECO:0000256" key="4">
    <source>
        <dbReference type="ARBA" id="ARBA00023136"/>
    </source>
</evidence>
<feature type="transmembrane region" description="Helical" evidence="5">
    <location>
        <begin position="107"/>
        <end position="128"/>
    </location>
</feature>
<feature type="transmembrane region" description="Helical" evidence="5">
    <location>
        <begin position="262"/>
        <end position="282"/>
    </location>
</feature>
<evidence type="ECO:0000256" key="2">
    <source>
        <dbReference type="ARBA" id="ARBA00022692"/>
    </source>
</evidence>
<gene>
    <name evidence="6" type="ORF">E0L32_004091</name>
</gene>
<protein>
    <submittedName>
        <fullName evidence="6">Uncharacterized protein</fullName>
    </submittedName>
</protein>
<feature type="transmembrane region" description="Helical" evidence="5">
    <location>
        <begin position="140"/>
        <end position="160"/>
    </location>
</feature>
<dbReference type="InterPro" id="IPR036259">
    <property type="entry name" value="MFS_trans_sf"/>
</dbReference>
<comment type="subcellular location">
    <subcellularLocation>
        <location evidence="1">Membrane</location>
        <topology evidence="1">Multi-pass membrane protein</topology>
    </subcellularLocation>
</comment>
<dbReference type="SUPFAM" id="SSF103473">
    <property type="entry name" value="MFS general substrate transporter"/>
    <property type="match status" value="1"/>
</dbReference>
<dbReference type="Gene3D" id="1.20.1250.20">
    <property type="entry name" value="MFS general substrate transporter like domains"/>
    <property type="match status" value="1"/>
</dbReference>
<feature type="transmembrane region" description="Helical" evidence="5">
    <location>
        <begin position="198"/>
        <end position="217"/>
    </location>
</feature>
<dbReference type="RefSeq" id="XP_030997807.1">
    <property type="nucleotide sequence ID" value="XM_031138464.1"/>
</dbReference>
<comment type="caution">
    <text evidence="6">The sequence shown here is derived from an EMBL/GenBank/DDBJ whole genome shotgun (WGS) entry which is preliminary data.</text>
</comment>
<evidence type="ECO:0000256" key="1">
    <source>
        <dbReference type="ARBA" id="ARBA00004141"/>
    </source>
</evidence>
<evidence type="ECO:0000313" key="7">
    <source>
        <dbReference type="Proteomes" id="UP000319257"/>
    </source>
</evidence>
<evidence type="ECO:0000256" key="5">
    <source>
        <dbReference type="SAM" id="Phobius"/>
    </source>
</evidence>
<proteinExistence type="predicted"/>
<dbReference type="PANTHER" id="PTHR23294:SF19">
    <property type="entry name" value="DUF895 DOMAIN MEMBRANE PROTEIN-RELATED"/>
    <property type="match status" value="1"/>
</dbReference>
<dbReference type="GO" id="GO:0016020">
    <property type="term" value="C:membrane"/>
    <property type="evidence" value="ECO:0007669"/>
    <property type="project" value="UniProtKB-SubCell"/>
</dbReference>
<feature type="transmembrane region" description="Helical" evidence="5">
    <location>
        <begin position="68"/>
        <end position="87"/>
    </location>
</feature>
<name>A0A507BA68_9PEZI</name>
<feature type="transmembrane region" description="Helical" evidence="5">
    <location>
        <begin position="44"/>
        <end position="62"/>
    </location>
</feature>
<keyword evidence="7" id="KW-1185">Reference proteome</keyword>
<feature type="transmembrane region" description="Helical" evidence="5">
    <location>
        <begin position="229"/>
        <end position="250"/>
    </location>
</feature>
<organism evidence="6 7">
    <name type="scientific">Thyridium curvatum</name>
    <dbReference type="NCBI Taxonomy" id="1093900"/>
    <lineage>
        <taxon>Eukaryota</taxon>
        <taxon>Fungi</taxon>
        <taxon>Dikarya</taxon>
        <taxon>Ascomycota</taxon>
        <taxon>Pezizomycotina</taxon>
        <taxon>Sordariomycetes</taxon>
        <taxon>Sordariomycetidae</taxon>
        <taxon>Thyridiales</taxon>
        <taxon>Thyridiaceae</taxon>
        <taxon>Thyridium</taxon>
    </lineage>
</organism>
<dbReference type="PANTHER" id="PTHR23294">
    <property type="entry name" value="ET TRANSLATION PRODUCT-RELATED"/>
    <property type="match status" value="1"/>
</dbReference>
<keyword evidence="2 5" id="KW-0812">Transmembrane</keyword>
<dbReference type="Proteomes" id="UP000319257">
    <property type="component" value="Unassembled WGS sequence"/>
</dbReference>
<dbReference type="EMBL" id="SKBQ01000019">
    <property type="protein sequence ID" value="TPX16096.1"/>
    <property type="molecule type" value="Genomic_DNA"/>
</dbReference>
<dbReference type="Pfam" id="PF07690">
    <property type="entry name" value="MFS_1"/>
    <property type="match status" value="1"/>
</dbReference>
<dbReference type="GeneID" id="41971538"/>
<dbReference type="AlphaFoldDB" id="A0A507BA68"/>
<evidence type="ECO:0000313" key="6">
    <source>
        <dbReference type="EMBL" id="TPX16096.1"/>
    </source>
</evidence>
<sequence length="401" mass="44536">MNGLGVGGSQSPNLVNAANALLYAFMTVTCFAGPWLTNLIGFRWTLSIGSIGYPLYAAGLYVNNRWGTTWFVYVGAVACGLSAGFFWSVEGAISTGYPEQHKRGRYIATWFTFRNFGNIIGGAISLGINHSANKLGKVGYETYLGFIAIQCLGFPLGLLLSNPEKVQRDDGTRIEAPRNINWRLEGREMWRLIRSRPILMLTPLFWYFGWIQAYPGTYLATYFTVRSRALGSFMSAVVGTIATWLAGVLVDIPWAKSRQKRAIATYALIAALNSATWIWAVIIQNEYRHTRPALDWGDQRTFGRGFGVYMLERISLGMVENYVYWCISNLSDSPGDQIRYSSLLRGIETAGVAVGFGVQAVPTALIATASINFGLWFVALPFGYYATLQVVNKFNQLNKEN</sequence>
<reference evidence="6 7" key="1">
    <citation type="submission" date="2019-06" db="EMBL/GenBank/DDBJ databases">
        <title>Draft genome sequence of the filamentous fungus Phialemoniopsis curvata isolated from diesel fuel.</title>
        <authorList>
            <person name="Varaljay V.A."/>
            <person name="Lyon W.J."/>
            <person name="Crouch A.L."/>
            <person name="Drake C.E."/>
            <person name="Hollomon J.M."/>
            <person name="Nadeau L.J."/>
            <person name="Nunn H.S."/>
            <person name="Stevenson B.S."/>
            <person name="Bojanowski C.L."/>
            <person name="Crookes-Goodson W.J."/>
        </authorList>
    </citation>
    <scope>NUCLEOTIDE SEQUENCE [LARGE SCALE GENOMIC DNA]</scope>
    <source>
        <strain evidence="6 7">D216</strain>
    </source>
</reference>
<dbReference type="InParanoid" id="A0A507BA68"/>
<keyword evidence="4 5" id="KW-0472">Membrane</keyword>
<dbReference type="GO" id="GO:0022857">
    <property type="term" value="F:transmembrane transporter activity"/>
    <property type="evidence" value="ECO:0007669"/>
    <property type="project" value="InterPro"/>
</dbReference>
<evidence type="ECO:0000256" key="3">
    <source>
        <dbReference type="ARBA" id="ARBA00022989"/>
    </source>
</evidence>
<keyword evidence="3 5" id="KW-1133">Transmembrane helix</keyword>
<dbReference type="InterPro" id="IPR051617">
    <property type="entry name" value="UNC-93-like_regulator"/>
</dbReference>
<accession>A0A507BA68</accession>
<dbReference type="InterPro" id="IPR011701">
    <property type="entry name" value="MFS"/>
</dbReference>
<feature type="transmembrane region" description="Helical" evidence="5">
    <location>
        <begin position="20"/>
        <end position="37"/>
    </location>
</feature>
<dbReference type="OrthoDB" id="196103at2759"/>